<dbReference type="AlphaFoldDB" id="A0A9E2KZ53"/>
<dbReference type="SUPFAM" id="SSF48179">
    <property type="entry name" value="6-phosphogluconate dehydrogenase C-terminal domain-like"/>
    <property type="match status" value="1"/>
</dbReference>
<dbReference type="InterPro" id="IPR029036">
    <property type="entry name" value="P5CR_dimer"/>
</dbReference>
<comment type="catalytic activity">
    <reaction evidence="8">
        <text>L-proline + NAD(+) = (S)-1-pyrroline-5-carboxylate + NADH + 2 H(+)</text>
        <dbReference type="Rhea" id="RHEA:14105"/>
        <dbReference type="ChEBI" id="CHEBI:15378"/>
        <dbReference type="ChEBI" id="CHEBI:17388"/>
        <dbReference type="ChEBI" id="CHEBI:57540"/>
        <dbReference type="ChEBI" id="CHEBI:57945"/>
        <dbReference type="ChEBI" id="CHEBI:60039"/>
        <dbReference type="EC" id="1.5.1.2"/>
    </reaction>
</comment>
<dbReference type="FunFam" id="1.10.3730.10:FF:000001">
    <property type="entry name" value="Pyrroline-5-carboxylate reductase"/>
    <property type="match status" value="1"/>
</dbReference>
<reference evidence="14" key="2">
    <citation type="submission" date="2021-04" db="EMBL/GenBank/DDBJ databases">
        <authorList>
            <person name="Gilroy R."/>
        </authorList>
    </citation>
    <scope>NUCLEOTIDE SEQUENCE</scope>
    <source>
        <strain evidence="14">A6-441</strain>
    </source>
</reference>
<feature type="domain" description="Pyrroline-5-carboxylate reductase catalytic N-terminal" evidence="12">
    <location>
        <begin position="3"/>
        <end position="94"/>
    </location>
</feature>
<evidence type="ECO:0000256" key="6">
    <source>
        <dbReference type="ARBA" id="ARBA00022857"/>
    </source>
</evidence>
<comment type="subcellular location">
    <subcellularLocation>
        <location evidence="1 8">Cytoplasm</location>
    </subcellularLocation>
</comment>
<dbReference type="NCBIfam" id="TIGR00112">
    <property type="entry name" value="proC"/>
    <property type="match status" value="1"/>
</dbReference>
<evidence type="ECO:0000256" key="3">
    <source>
        <dbReference type="ARBA" id="ARBA00022490"/>
    </source>
</evidence>
<dbReference type="InterPro" id="IPR036291">
    <property type="entry name" value="NAD(P)-bd_dom_sf"/>
</dbReference>
<dbReference type="Proteomes" id="UP000724657">
    <property type="component" value="Unassembled WGS sequence"/>
</dbReference>
<name>A0A9E2KZ53_9FUSO</name>
<dbReference type="PROSITE" id="PS00521">
    <property type="entry name" value="P5CR"/>
    <property type="match status" value="1"/>
</dbReference>
<dbReference type="PIRSF" id="PIRSF000193">
    <property type="entry name" value="Pyrrol-5-carb_rd"/>
    <property type="match status" value="1"/>
</dbReference>
<evidence type="ECO:0000256" key="4">
    <source>
        <dbReference type="ARBA" id="ARBA00022605"/>
    </source>
</evidence>
<comment type="pathway">
    <text evidence="8 11">Amino-acid biosynthesis; L-proline biosynthesis; L-proline from L-glutamate 5-semialdehyde: step 1/1.</text>
</comment>
<feature type="binding site" evidence="10">
    <location>
        <begin position="7"/>
        <end position="12"/>
    </location>
    <ligand>
        <name>NADP(+)</name>
        <dbReference type="ChEBI" id="CHEBI:58349"/>
    </ligand>
</feature>
<dbReference type="GO" id="GO:0055129">
    <property type="term" value="P:L-proline biosynthetic process"/>
    <property type="evidence" value="ECO:0007669"/>
    <property type="project" value="UniProtKB-UniRule"/>
</dbReference>
<evidence type="ECO:0000256" key="5">
    <source>
        <dbReference type="ARBA" id="ARBA00022650"/>
    </source>
</evidence>
<dbReference type="Pfam" id="PF14748">
    <property type="entry name" value="P5CR_dimer"/>
    <property type="match status" value="1"/>
</dbReference>
<evidence type="ECO:0000259" key="12">
    <source>
        <dbReference type="Pfam" id="PF03807"/>
    </source>
</evidence>
<reference evidence="14" key="1">
    <citation type="journal article" date="2021" name="PeerJ">
        <title>Extensive microbial diversity within the chicken gut microbiome revealed by metagenomics and culture.</title>
        <authorList>
            <person name="Gilroy R."/>
            <person name="Ravi A."/>
            <person name="Getino M."/>
            <person name="Pursley I."/>
            <person name="Horton D.L."/>
            <person name="Alikhan N.F."/>
            <person name="Baker D."/>
            <person name="Gharbi K."/>
            <person name="Hall N."/>
            <person name="Watson M."/>
            <person name="Adriaenssens E.M."/>
            <person name="Foster-Nyarko E."/>
            <person name="Jarju S."/>
            <person name="Secka A."/>
            <person name="Antonio M."/>
            <person name="Oren A."/>
            <person name="Chaudhuri R.R."/>
            <person name="La Ragione R."/>
            <person name="Hildebrand F."/>
            <person name="Pallen M.J."/>
        </authorList>
    </citation>
    <scope>NUCLEOTIDE SEQUENCE</scope>
    <source>
        <strain evidence="14">A6-441</strain>
    </source>
</reference>
<evidence type="ECO:0000256" key="9">
    <source>
        <dbReference type="NCBIfam" id="TIGR00112"/>
    </source>
</evidence>
<dbReference type="HAMAP" id="MF_01925">
    <property type="entry name" value="P5C_reductase"/>
    <property type="match status" value="1"/>
</dbReference>
<comment type="caution">
    <text evidence="14">The sequence shown here is derived from an EMBL/GenBank/DDBJ whole genome shotgun (WGS) entry which is preliminary data.</text>
</comment>
<dbReference type="InterPro" id="IPR053790">
    <property type="entry name" value="P5CR-like_CS"/>
</dbReference>
<evidence type="ECO:0000256" key="7">
    <source>
        <dbReference type="ARBA" id="ARBA00023002"/>
    </source>
</evidence>
<dbReference type="Pfam" id="PF03807">
    <property type="entry name" value="F420_oxidored"/>
    <property type="match status" value="1"/>
</dbReference>
<dbReference type="PANTHER" id="PTHR11645">
    <property type="entry name" value="PYRROLINE-5-CARBOXYLATE REDUCTASE"/>
    <property type="match status" value="1"/>
</dbReference>
<gene>
    <name evidence="8 14" type="primary">proC</name>
    <name evidence="14" type="ORF">IAA47_09195</name>
</gene>
<evidence type="ECO:0000259" key="13">
    <source>
        <dbReference type="Pfam" id="PF14748"/>
    </source>
</evidence>
<evidence type="ECO:0000256" key="8">
    <source>
        <dbReference type="HAMAP-Rule" id="MF_01925"/>
    </source>
</evidence>
<dbReference type="Gene3D" id="3.40.50.720">
    <property type="entry name" value="NAD(P)-binding Rossmann-like Domain"/>
    <property type="match status" value="1"/>
</dbReference>
<keyword evidence="5 8" id="KW-0641">Proline biosynthesis</keyword>
<dbReference type="SUPFAM" id="SSF51735">
    <property type="entry name" value="NAD(P)-binding Rossmann-fold domains"/>
    <property type="match status" value="1"/>
</dbReference>
<protein>
    <recommendedName>
        <fullName evidence="8 9">Pyrroline-5-carboxylate reductase</fullName>
        <shortName evidence="8">P5C reductase</shortName>
        <shortName evidence="8">P5CR</shortName>
        <ecNumber evidence="8 9">1.5.1.2</ecNumber>
    </recommendedName>
    <alternativeName>
        <fullName evidence="8">PCA reductase</fullName>
    </alternativeName>
</protein>
<dbReference type="EC" id="1.5.1.2" evidence="8 9"/>
<keyword evidence="7 8" id="KW-0560">Oxidoreductase</keyword>
<dbReference type="InterPro" id="IPR000304">
    <property type="entry name" value="Pyrroline-COOH_reductase"/>
</dbReference>
<dbReference type="GO" id="GO:0005737">
    <property type="term" value="C:cytoplasm"/>
    <property type="evidence" value="ECO:0007669"/>
    <property type="project" value="UniProtKB-SubCell"/>
</dbReference>
<comment type="catalytic activity">
    <reaction evidence="8 11">
        <text>L-proline + NADP(+) = (S)-1-pyrroline-5-carboxylate + NADPH + 2 H(+)</text>
        <dbReference type="Rhea" id="RHEA:14109"/>
        <dbReference type="ChEBI" id="CHEBI:15378"/>
        <dbReference type="ChEBI" id="CHEBI:17388"/>
        <dbReference type="ChEBI" id="CHEBI:57783"/>
        <dbReference type="ChEBI" id="CHEBI:58349"/>
        <dbReference type="ChEBI" id="CHEBI:60039"/>
        <dbReference type="EC" id="1.5.1.2"/>
    </reaction>
</comment>
<dbReference type="InterPro" id="IPR028939">
    <property type="entry name" value="P5C_Rdtase_cat_N"/>
</dbReference>
<dbReference type="GO" id="GO:0004735">
    <property type="term" value="F:pyrroline-5-carboxylate reductase activity"/>
    <property type="evidence" value="ECO:0007669"/>
    <property type="project" value="UniProtKB-UniRule"/>
</dbReference>
<dbReference type="InterPro" id="IPR008927">
    <property type="entry name" value="6-PGluconate_DH-like_C_sf"/>
</dbReference>
<dbReference type="PANTHER" id="PTHR11645:SF0">
    <property type="entry name" value="PYRROLINE-5-CARBOXYLATE REDUCTASE 3"/>
    <property type="match status" value="1"/>
</dbReference>
<accession>A0A9E2KZ53</accession>
<comment type="similarity">
    <text evidence="2 8 11">Belongs to the pyrroline-5-carboxylate reductase family.</text>
</comment>
<evidence type="ECO:0000256" key="11">
    <source>
        <dbReference type="RuleBase" id="RU003903"/>
    </source>
</evidence>
<sequence>MMKLGFIGCGNMGEAFLKGIINSEEVETKNIYVYDKLRGKEVADRYSVTLLSNELAIVEECDIIFLAVKPNVYFDVIDKIKDSVNSSKIIVAMAPGITMENILDEIDNRNSKIIRTMPNLPLMVQEGCIAYAFNENIEEEEKKFFKNLFERIGVAIETKEELFDAVIGASGSSPAFMFMFIEALADAAVYEGLPRSDAYKLVGQTLVGCGKLFLESGKHPGELKDSVCSPGGTTIVGVRYLEEAGFRGAVIKAVTETIKKSKEMSQNSNNN</sequence>
<dbReference type="EMBL" id="JAHLFN010000081">
    <property type="protein sequence ID" value="MBU3843138.1"/>
    <property type="molecule type" value="Genomic_DNA"/>
</dbReference>
<keyword evidence="4 8" id="KW-0028">Amino-acid biosynthesis</keyword>
<keyword evidence="3 8" id="KW-0963">Cytoplasm</keyword>
<evidence type="ECO:0000313" key="15">
    <source>
        <dbReference type="Proteomes" id="UP000724657"/>
    </source>
</evidence>
<feature type="binding site" evidence="10">
    <location>
        <begin position="67"/>
        <end position="70"/>
    </location>
    <ligand>
        <name>NADP(+)</name>
        <dbReference type="ChEBI" id="CHEBI:58349"/>
    </ligand>
</feature>
<feature type="domain" description="Pyrroline-5-carboxylate reductase dimerisation" evidence="13">
    <location>
        <begin position="160"/>
        <end position="264"/>
    </location>
</feature>
<dbReference type="Gene3D" id="1.10.3730.10">
    <property type="entry name" value="ProC C-terminal domain-like"/>
    <property type="match status" value="1"/>
</dbReference>
<dbReference type="FunFam" id="3.40.50.720:FF:000190">
    <property type="entry name" value="Pyrroline-5-carboxylate reductase"/>
    <property type="match status" value="1"/>
</dbReference>
<evidence type="ECO:0000256" key="2">
    <source>
        <dbReference type="ARBA" id="ARBA00005525"/>
    </source>
</evidence>
<evidence type="ECO:0000313" key="14">
    <source>
        <dbReference type="EMBL" id="MBU3843138.1"/>
    </source>
</evidence>
<proteinExistence type="inferred from homology"/>
<comment type="function">
    <text evidence="8">Catalyzes the reduction of 1-pyrroline-5-carboxylate (PCA) to L-proline.</text>
</comment>
<keyword evidence="6 8" id="KW-0521">NADP</keyword>
<organism evidence="14 15">
    <name type="scientific">Candidatus Fusobacterium pullicola</name>
    <dbReference type="NCBI Taxonomy" id="2838601"/>
    <lineage>
        <taxon>Bacteria</taxon>
        <taxon>Fusobacteriati</taxon>
        <taxon>Fusobacteriota</taxon>
        <taxon>Fusobacteriia</taxon>
        <taxon>Fusobacteriales</taxon>
        <taxon>Fusobacteriaceae</taxon>
        <taxon>Fusobacterium</taxon>
    </lineage>
</organism>
<evidence type="ECO:0000256" key="1">
    <source>
        <dbReference type="ARBA" id="ARBA00004496"/>
    </source>
</evidence>
<evidence type="ECO:0000256" key="10">
    <source>
        <dbReference type="PIRSR" id="PIRSR000193-1"/>
    </source>
</evidence>